<dbReference type="EMBL" id="KN824290">
    <property type="protein sequence ID" value="KIM29015.1"/>
    <property type="molecule type" value="Genomic_DNA"/>
</dbReference>
<dbReference type="InterPro" id="IPR025337">
    <property type="entry name" value="Questin_oxidase-like"/>
</dbReference>
<dbReference type="PANTHER" id="PTHR35870">
    <property type="entry name" value="PROTEIN, PUTATIVE (AFU_ORTHOLOGUE AFUA_5G03330)-RELATED"/>
    <property type="match status" value="1"/>
</dbReference>
<feature type="compositionally biased region" description="Polar residues" evidence="2">
    <location>
        <begin position="457"/>
        <end position="473"/>
    </location>
</feature>
<proteinExistence type="predicted"/>
<accession>A0A0C3AWW6</accession>
<sequence>MTTSASQNSLEQLIPTPVRVNAPLIPTPWPGITPESSKRVAELLRENHVKFHCFFNDEGFHNHLAHHLLAAYALGCTPTLLEAAYDLHASYQRDQKPSRSEITEQTWKDHLSKPAYYSAYMQFFQEAIAQNGMSATLEKYVFSSDANSGNAAMFGRLFSGLLHPLIHFGHGPEFGLPGLAAEGLAMTAVTKNMCGGLFTPEFFAHKSSANPGPHALSIAARIMNDPELGYGKGADPESKARFQSAIERSGERLNKYFNEWSPEGDFTEKYEELVWLATAIYGFSGWRKGKEFKANFFMLHLVTSSLFLSSIHSILSPESGKLLLRGFLAASLTYWVGHNRPGFTINEFFADDSNTLVSPPHKDPKPAEDALDASHLHQNPWFPILQSALNHPDEHLLKIQRSLAHYAALYGARPKGHLAQTELPGAAAIDGSFFLRLASITGQVKAWVREGEPSHDAQWNRQYGNESSFGSKM</sequence>
<protein>
    <recommendedName>
        <fullName evidence="5">Oxidoreductase AflY</fullName>
    </recommendedName>
</protein>
<dbReference type="Proteomes" id="UP000054097">
    <property type="component" value="Unassembled WGS sequence"/>
</dbReference>
<dbReference type="Pfam" id="PF14027">
    <property type="entry name" value="Questin_oxidase"/>
    <property type="match status" value="1"/>
</dbReference>
<dbReference type="OrthoDB" id="10004862at2759"/>
<evidence type="ECO:0000313" key="3">
    <source>
        <dbReference type="EMBL" id="KIM29015.1"/>
    </source>
</evidence>
<reference evidence="3 4" key="1">
    <citation type="submission" date="2014-04" db="EMBL/GenBank/DDBJ databases">
        <authorList>
            <consortium name="DOE Joint Genome Institute"/>
            <person name="Kuo A."/>
            <person name="Zuccaro A."/>
            <person name="Kohler A."/>
            <person name="Nagy L.G."/>
            <person name="Floudas D."/>
            <person name="Copeland A."/>
            <person name="Barry K.W."/>
            <person name="Cichocki N."/>
            <person name="Veneault-Fourrey C."/>
            <person name="LaButti K."/>
            <person name="Lindquist E.A."/>
            <person name="Lipzen A."/>
            <person name="Lundell T."/>
            <person name="Morin E."/>
            <person name="Murat C."/>
            <person name="Sun H."/>
            <person name="Tunlid A."/>
            <person name="Henrissat B."/>
            <person name="Grigoriev I.V."/>
            <person name="Hibbett D.S."/>
            <person name="Martin F."/>
            <person name="Nordberg H.P."/>
            <person name="Cantor M.N."/>
            <person name="Hua S.X."/>
        </authorList>
    </citation>
    <scope>NUCLEOTIDE SEQUENCE [LARGE SCALE GENOMIC DNA]</scope>
    <source>
        <strain evidence="3 4">MAFF 305830</strain>
    </source>
</reference>
<organism evidence="3 4">
    <name type="scientific">Serendipita vermifera MAFF 305830</name>
    <dbReference type="NCBI Taxonomy" id="933852"/>
    <lineage>
        <taxon>Eukaryota</taxon>
        <taxon>Fungi</taxon>
        <taxon>Dikarya</taxon>
        <taxon>Basidiomycota</taxon>
        <taxon>Agaricomycotina</taxon>
        <taxon>Agaricomycetes</taxon>
        <taxon>Sebacinales</taxon>
        <taxon>Serendipitaceae</taxon>
        <taxon>Serendipita</taxon>
    </lineage>
</organism>
<evidence type="ECO:0008006" key="5">
    <source>
        <dbReference type="Google" id="ProtNLM"/>
    </source>
</evidence>
<dbReference type="HOGENOM" id="CLU_019145_1_0_1"/>
<dbReference type="AlphaFoldDB" id="A0A0C3AWW6"/>
<evidence type="ECO:0000256" key="1">
    <source>
        <dbReference type="ARBA" id="ARBA00023002"/>
    </source>
</evidence>
<gene>
    <name evidence="3" type="ORF">M408DRAFT_16037</name>
</gene>
<keyword evidence="4" id="KW-1185">Reference proteome</keyword>
<dbReference type="STRING" id="933852.A0A0C3AWW6"/>
<name>A0A0C3AWW6_SERVB</name>
<reference evidence="4" key="2">
    <citation type="submission" date="2015-01" db="EMBL/GenBank/DDBJ databases">
        <title>Evolutionary Origins and Diversification of the Mycorrhizal Mutualists.</title>
        <authorList>
            <consortium name="DOE Joint Genome Institute"/>
            <consortium name="Mycorrhizal Genomics Consortium"/>
            <person name="Kohler A."/>
            <person name="Kuo A."/>
            <person name="Nagy L.G."/>
            <person name="Floudas D."/>
            <person name="Copeland A."/>
            <person name="Barry K.W."/>
            <person name="Cichocki N."/>
            <person name="Veneault-Fourrey C."/>
            <person name="LaButti K."/>
            <person name="Lindquist E.A."/>
            <person name="Lipzen A."/>
            <person name="Lundell T."/>
            <person name="Morin E."/>
            <person name="Murat C."/>
            <person name="Riley R."/>
            <person name="Ohm R."/>
            <person name="Sun H."/>
            <person name="Tunlid A."/>
            <person name="Henrissat B."/>
            <person name="Grigoriev I.V."/>
            <person name="Hibbett D.S."/>
            <person name="Martin F."/>
        </authorList>
    </citation>
    <scope>NUCLEOTIDE SEQUENCE [LARGE SCALE GENOMIC DNA]</scope>
    <source>
        <strain evidence="4">MAFF 305830</strain>
    </source>
</reference>
<dbReference type="GO" id="GO:0016491">
    <property type="term" value="F:oxidoreductase activity"/>
    <property type="evidence" value="ECO:0007669"/>
    <property type="project" value="UniProtKB-KW"/>
</dbReference>
<evidence type="ECO:0000313" key="4">
    <source>
        <dbReference type="Proteomes" id="UP000054097"/>
    </source>
</evidence>
<feature type="region of interest" description="Disordered" evidence="2">
    <location>
        <begin position="453"/>
        <end position="473"/>
    </location>
</feature>
<evidence type="ECO:0000256" key="2">
    <source>
        <dbReference type="SAM" id="MobiDB-lite"/>
    </source>
</evidence>
<keyword evidence="1" id="KW-0560">Oxidoreductase</keyword>
<dbReference type="PANTHER" id="PTHR35870:SF1">
    <property type="entry name" value="PROTEIN, PUTATIVE (AFU_ORTHOLOGUE AFUA_5G03330)-RELATED"/>
    <property type="match status" value="1"/>
</dbReference>